<comment type="similarity">
    <text evidence="2">Belongs to the glycosyltransferase 2 family.</text>
</comment>
<comment type="pathway">
    <text evidence="1">Cell wall biogenesis; cell wall polysaccharide biosynthesis.</text>
</comment>
<proteinExistence type="inferred from homology"/>
<dbReference type="AlphaFoldDB" id="A0A3A1TWU9"/>
<dbReference type="SUPFAM" id="SSF53448">
    <property type="entry name" value="Nucleotide-diphospho-sugar transferases"/>
    <property type="match status" value="1"/>
</dbReference>
<dbReference type="InterPro" id="IPR001173">
    <property type="entry name" value="Glyco_trans_2-like"/>
</dbReference>
<dbReference type="InterPro" id="IPR029044">
    <property type="entry name" value="Nucleotide-diphossugar_trans"/>
</dbReference>
<evidence type="ECO:0000256" key="3">
    <source>
        <dbReference type="ARBA" id="ARBA00022676"/>
    </source>
</evidence>
<dbReference type="GO" id="GO:0016757">
    <property type="term" value="F:glycosyltransferase activity"/>
    <property type="evidence" value="ECO:0007669"/>
    <property type="project" value="UniProtKB-KW"/>
</dbReference>
<dbReference type="Gene3D" id="3.90.550.10">
    <property type="entry name" value="Spore Coat Polysaccharide Biosynthesis Protein SpsA, Chain A"/>
    <property type="match status" value="1"/>
</dbReference>
<gene>
    <name evidence="6" type="ORF">D1781_17040</name>
</gene>
<evidence type="ECO:0000313" key="7">
    <source>
        <dbReference type="Proteomes" id="UP000265742"/>
    </source>
</evidence>
<reference evidence="7" key="1">
    <citation type="submission" date="2018-09" db="EMBL/GenBank/DDBJ databases">
        <authorList>
            <person name="Kim I."/>
        </authorList>
    </citation>
    <scope>NUCLEOTIDE SEQUENCE [LARGE SCALE GENOMIC DNA]</scope>
    <source>
        <strain evidence="7">DD4a</strain>
    </source>
</reference>
<dbReference type="Proteomes" id="UP000265742">
    <property type="component" value="Unassembled WGS sequence"/>
</dbReference>
<dbReference type="PANTHER" id="PTHR43179">
    <property type="entry name" value="RHAMNOSYLTRANSFERASE WBBL"/>
    <property type="match status" value="1"/>
</dbReference>
<dbReference type="OrthoDB" id="3180470at2"/>
<dbReference type="EMBL" id="QXTG01000003">
    <property type="protein sequence ID" value="RIX26618.1"/>
    <property type="molecule type" value="Genomic_DNA"/>
</dbReference>
<sequence length="324" mass="34956">MAGSTGSAEGGRVVDPSPVSVVVAILTYRRPDDIAAVLPAVVEQLREVDEVVSRARVLVVDNDPGAGAREAVSAVGGPVQYVHEPEPGIAAARNRALDEARDDDVLVFIDDDERPDPGWLSALLRTWSSTRAAAVVGPVVSHFLVTPGPFVAAGRFFDRRRHLTGSTVDVAATNNLLLDLAVVRRIRLRFDPTTAATGGEDTLFTRALATRGGRMVWCDEAVVRDIVPPSRITPRWVLQRALSSGNSWSLTAVALAPSRAQRLSTRTVLHGRGLVRLVGGAGQSTVGLLTRQPYHRARGLRTAARGLGMLLGAWNVRYREYRRD</sequence>
<evidence type="ECO:0000313" key="6">
    <source>
        <dbReference type="EMBL" id="RIX26618.1"/>
    </source>
</evidence>
<organism evidence="6 7">
    <name type="scientific">Amnibacterium setariae</name>
    <dbReference type="NCBI Taxonomy" id="2306585"/>
    <lineage>
        <taxon>Bacteria</taxon>
        <taxon>Bacillati</taxon>
        <taxon>Actinomycetota</taxon>
        <taxon>Actinomycetes</taxon>
        <taxon>Micrococcales</taxon>
        <taxon>Microbacteriaceae</taxon>
        <taxon>Amnibacterium</taxon>
    </lineage>
</organism>
<protein>
    <submittedName>
        <fullName evidence="6">Glycosyltransferase family 2 protein</fullName>
    </submittedName>
</protein>
<dbReference type="CDD" id="cd00761">
    <property type="entry name" value="Glyco_tranf_GTA_type"/>
    <property type="match status" value="1"/>
</dbReference>
<keyword evidence="3" id="KW-0328">Glycosyltransferase</keyword>
<keyword evidence="4 6" id="KW-0808">Transferase</keyword>
<comment type="caution">
    <text evidence="6">The sequence shown here is derived from an EMBL/GenBank/DDBJ whole genome shotgun (WGS) entry which is preliminary data.</text>
</comment>
<keyword evidence="7" id="KW-1185">Reference proteome</keyword>
<feature type="domain" description="Glycosyltransferase 2-like" evidence="5">
    <location>
        <begin position="23"/>
        <end position="152"/>
    </location>
</feature>
<evidence type="ECO:0000256" key="4">
    <source>
        <dbReference type="ARBA" id="ARBA00022679"/>
    </source>
</evidence>
<evidence type="ECO:0000256" key="1">
    <source>
        <dbReference type="ARBA" id="ARBA00004776"/>
    </source>
</evidence>
<evidence type="ECO:0000256" key="2">
    <source>
        <dbReference type="ARBA" id="ARBA00006739"/>
    </source>
</evidence>
<dbReference type="Pfam" id="PF00535">
    <property type="entry name" value="Glycos_transf_2"/>
    <property type="match status" value="1"/>
</dbReference>
<accession>A0A3A1TWU9</accession>
<dbReference type="PANTHER" id="PTHR43179:SF12">
    <property type="entry name" value="GALACTOFURANOSYLTRANSFERASE GLFT2"/>
    <property type="match status" value="1"/>
</dbReference>
<evidence type="ECO:0000259" key="5">
    <source>
        <dbReference type="Pfam" id="PF00535"/>
    </source>
</evidence>
<name>A0A3A1TWU9_9MICO</name>